<feature type="transmembrane region" description="Helical" evidence="6">
    <location>
        <begin position="64"/>
        <end position="87"/>
    </location>
</feature>
<name>A0A9N9A599_9GLOM</name>
<keyword evidence="9" id="KW-1185">Reference proteome</keyword>
<feature type="transmembrane region" description="Helical" evidence="6">
    <location>
        <begin position="121"/>
        <end position="139"/>
    </location>
</feature>
<dbReference type="Proteomes" id="UP000789831">
    <property type="component" value="Unassembled WGS sequence"/>
</dbReference>
<dbReference type="InterPro" id="IPR045014">
    <property type="entry name" value="TM41A/B"/>
</dbReference>
<evidence type="ECO:0000259" key="7">
    <source>
        <dbReference type="Pfam" id="PF09335"/>
    </source>
</evidence>
<comment type="caution">
    <text evidence="8">The sequence shown here is derived from an EMBL/GenBank/DDBJ whole genome shotgun (WGS) entry which is preliminary data.</text>
</comment>
<accession>A0A9N9A599</accession>
<evidence type="ECO:0000256" key="6">
    <source>
        <dbReference type="SAM" id="Phobius"/>
    </source>
</evidence>
<proteinExistence type="inferred from homology"/>
<evidence type="ECO:0000313" key="9">
    <source>
        <dbReference type="Proteomes" id="UP000789831"/>
    </source>
</evidence>
<evidence type="ECO:0000256" key="1">
    <source>
        <dbReference type="ARBA" id="ARBA00004141"/>
    </source>
</evidence>
<evidence type="ECO:0000313" key="8">
    <source>
        <dbReference type="EMBL" id="CAG8520198.1"/>
    </source>
</evidence>
<keyword evidence="3 6" id="KW-1133">Transmembrane helix</keyword>
<dbReference type="PANTHER" id="PTHR43220">
    <property type="match status" value="1"/>
</dbReference>
<gene>
    <name evidence="8" type="ORF">AGERDE_LOCUS5197</name>
</gene>
<dbReference type="GO" id="GO:0005789">
    <property type="term" value="C:endoplasmic reticulum membrane"/>
    <property type="evidence" value="ECO:0007669"/>
    <property type="project" value="TreeGrafter"/>
</dbReference>
<evidence type="ECO:0000256" key="3">
    <source>
        <dbReference type="ARBA" id="ARBA00022989"/>
    </source>
</evidence>
<reference evidence="8" key="1">
    <citation type="submission" date="2021-06" db="EMBL/GenBank/DDBJ databases">
        <authorList>
            <person name="Kallberg Y."/>
            <person name="Tangrot J."/>
            <person name="Rosling A."/>
        </authorList>
    </citation>
    <scope>NUCLEOTIDE SEQUENCE</scope>
    <source>
        <strain evidence="8">MT106</strain>
    </source>
</reference>
<comment type="subcellular location">
    <subcellularLocation>
        <location evidence="1">Membrane</location>
        <topology evidence="1">Multi-pass membrane protein</topology>
    </subcellularLocation>
</comment>
<feature type="domain" description="VTT" evidence="7">
    <location>
        <begin position="141"/>
        <end position="261"/>
    </location>
</feature>
<keyword evidence="4 6" id="KW-0472">Membrane</keyword>
<dbReference type="PANTHER" id="PTHR43220:SF18">
    <property type="entry name" value="TRANSMEMBRANE PROTEIN 41B"/>
    <property type="match status" value="1"/>
</dbReference>
<protein>
    <submittedName>
        <fullName evidence="8">6355_t:CDS:1</fullName>
    </submittedName>
</protein>
<dbReference type="EMBL" id="CAJVPL010000672">
    <property type="protein sequence ID" value="CAG8520198.1"/>
    <property type="molecule type" value="Genomic_DNA"/>
</dbReference>
<dbReference type="AlphaFoldDB" id="A0A9N9A599"/>
<evidence type="ECO:0000256" key="5">
    <source>
        <dbReference type="ARBA" id="ARBA00025797"/>
    </source>
</evidence>
<evidence type="ECO:0000256" key="2">
    <source>
        <dbReference type="ARBA" id="ARBA00022692"/>
    </source>
</evidence>
<organism evidence="8 9">
    <name type="scientific">Ambispora gerdemannii</name>
    <dbReference type="NCBI Taxonomy" id="144530"/>
    <lineage>
        <taxon>Eukaryota</taxon>
        <taxon>Fungi</taxon>
        <taxon>Fungi incertae sedis</taxon>
        <taxon>Mucoromycota</taxon>
        <taxon>Glomeromycotina</taxon>
        <taxon>Glomeromycetes</taxon>
        <taxon>Archaeosporales</taxon>
        <taxon>Ambisporaceae</taxon>
        <taxon>Ambispora</taxon>
    </lineage>
</organism>
<dbReference type="InterPro" id="IPR032816">
    <property type="entry name" value="VTT_dom"/>
</dbReference>
<dbReference type="OrthoDB" id="3364966at2759"/>
<dbReference type="GO" id="GO:0000045">
    <property type="term" value="P:autophagosome assembly"/>
    <property type="evidence" value="ECO:0007669"/>
    <property type="project" value="TreeGrafter"/>
</dbReference>
<keyword evidence="2 6" id="KW-0812">Transmembrane</keyword>
<sequence>MRQNLVRPTLTEVTPLLQSQRGGTYVIVNFPDAIDHDTKAYKNIDNLGKSADEIKVSRWKTVKAIAQLVVLFCVALGFVYISVQLLLPPIEPGKRELLKLPRNVEELRDLKELLSFYMDNFYPRVLAVFVIIYIFLQTFSIPGSMWLSILGGALFGLPVALPVVCACCTIGSTHSYLLSQKFGKAFMKERYADKLDQLASHIQTHSSNLLNYIVVLRLSPFPPNWFANLAAPHVGIPLKTFILGTFFGVAGPSVIHVQAGETINTMANSSNFHIFTVENVSALVLIGLAVLIPVFLRRRIEQKAKREALKNGL</sequence>
<dbReference type="Pfam" id="PF09335">
    <property type="entry name" value="VTT_dom"/>
    <property type="match status" value="1"/>
</dbReference>
<feature type="transmembrane region" description="Helical" evidence="6">
    <location>
        <begin position="279"/>
        <end position="296"/>
    </location>
</feature>
<feature type="transmembrane region" description="Helical" evidence="6">
    <location>
        <begin position="145"/>
        <end position="178"/>
    </location>
</feature>
<evidence type="ECO:0000256" key="4">
    <source>
        <dbReference type="ARBA" id="ARBA00023136"/>
    </source>
</evidence>
<comment type="similarity">
    <text evidence="5">Belongs to the TMEM41 family.</text>
</comment>